<evidence type="ECO:0000313" key="8">
    <source>
        <dbReference type="Proteomes" id="UP000571751"/>
    </source>
</evidence>
<evidence type="ECO:0000313" key="4">
    <source>
        <dbReference type="EMBL" id="MBA2868888.1"/>
    </source>
</evidence>
<feature type="transmembrane region" description="Helical" evidence="1">
    <location>
        <begin position="12"/>
        <end position="35"/>
    </location>
</feature>
<dbReference type="EMBL" id="JACDUI010000002">
    <property type="protein sequence ID" value="MBA2840910.1"/>
    <property type="molecule type" value="Genomic_DNA"/>
</dbReference>
<dbReference type="Proteomes" id="UP000590564">
    <property type="component" value="Unassembled WGS sequence"/>
</dbReference>
<dbReference type="EMBL" id="JACDUM010000003">
    <property type="protein sequence ID" value="MBA2860866.1"/>
    <property type="molecule type" value="Genomic_DNA"/>
</dbReference>
<dbReference type="RefSeq" id="WP_258559290.1">
    <property type="nucleotide sequence ID" value="NZ_CP026606.1"/>
</dbReference>
<keyword evidence="1" id="KW-1133">Transmembrane helix</keyword>
<dbReference type="EMBL" id="JACDUP010000002">
    <property type="protein sequence ID" value="MBA2868888.1"/>
    <property type="molecule type" value="Genomic_DNA"/>
</dbReference>
<dbReference type="Proteomes" id="UP000571751">
    <property type="component" value="Unassembled WGS sequence"/>
</dbReference>
<keyword evidence="1" id="KW-0812">Transmembrane</keyword>
<evidence type="ECO:0000313" key="3">
    <source>
        <dbReference type="EMBL" id="MBA2860866.1"/>
    </source>
</evidence>
<evidence type="ECO:0000256" key="1">
    <source>
        <dbReference type="SAM" id="Phobius"/>
    </source>
</evidence>
<dbReference type="AlphaFoldDB" id="A0A7J9PDR1"/>
<evidence type="ECO:0000313" key="5">
    <source>
        <dbReference type="EMBL" id="MBB6497851.1"/>
    </source>
</evidence>
<dbReference type="Proteomes" id="UP000563838">
    <property type="component" value="Unassembled WGS sequence"/>
</dbReference>
<evidence type="ECO:0000313" key="7">
    <source>
        <dbReference type="Proteomes" id="UP000568063"/>
    </source>
</evidence>
<reference evidence="6 7" key="1">
    <citation type="submission" date="2020-07" db="EMBL/GenBank/DDBJ databases">
        <title>Genomic Encyclopedia of Type Strains, Phase IV (KMG-V): Genome sequencing to study the core and pangenomes of soil and plant-associated prokaryotes.</title>
        <authorList>
            <person name="Whitman W."/>
        </authorList>
    </citation>
    <scope>NUCLEOTIDE SEQUENCE [LARGE SCALE GENOMIC DNA]</scope>
    <source>
        <strain evidence="2 6">A4</strain>
        <strain evidence="4 8">C14</strain>
        <strain evidence="3 7">C9</strain>
        <strain evidence="5 9">D1</strain>
    </source>
</reference>
<organism evidence="3 7">
    <name type="scientific">Methanococcus maripaludis</name>
    <name type="common">Methanococcus deltae</name>
    <dbReference type="NCBI Taxonomy" id="39152"/>
    <lineage>
        <taxon>Archaea</taxon>
        <taxon>Methanobacteriati</taxon>
        <taxon>Methanobacteriota</taxon>
        <taxon>Methanomada group</taxon>
        <taxon>Methanococci</taxon>
        <taxon>Methanococcales</taxon>
        <taxon>Methanococcaceae</taxon>
        <taxon>Methanococcus</taxon>
    </lineage>
</organism>
<keyword evidence="1" id="KW-0472">Membrane</keyword>
<proteinExistence type="predicted"/>
<gene>
    <name evidence="2" type="ORF">HNP87_001442</name>
    <name evidence="3" type="ORF">HNP91_001697</name>
    <name evidence="4" type="ORF">HNP95_001067</name>
    <name evidence="5" type="ORF">HNP96_001912</name>
</gene>
<name>A0A7J9PDR1_METMI</name>
<evidence type="ECO:0000313" key="2">
    <source>
        <dbReference type="EMBL" id="MBA2840910.1"/>
    </source>
</evidence>
<dbReference type="EMBL" id="JACHED010000009">
    <property type="protein sequence ID" value="MBB6497851.1"/>
    <property type="molecule type" value="Genomic_DNA"/>
</dbReference>
<evidence type="ECO:0000313" key="6">
    <source>
        <dbReference type="Proteomes" id="UP000563838"/>
    </source>
</evidence>
<sequence length="41" mass="4464">MGQYAKGCYTSLIICTALVVFSYISGFLTVNFSVLRDLVGL</sequence>
<accession>A0A7J9PDR1</accession>
<evidence type="ECO:0000313" key="9">
    <source>
        <dbReference type="Proteomes" id="UP000590564"/>
    </source>
</evidence>
<comment type="caution">
    <text evidence="3">The sequence shown here is derived from an EMBL/GenBank/DDBJ whole genome shotgun (WGS) entry which is preliminary data.</text>
</comment>
<dbReference type="Proteomes" id="UP000568063">
    <property type="component" value="Unassembled WGS sequence"/>
</dbReference>
<protein>
    <submittedName>
        <fullName evidence="3">Uncharacterized protein</fullName>
    </submittedName>
</protein>
<dbReference type="GeneID" id="79383070"/>